<feature type="domain" description="Lipocalin/cytosolic fatty-acid binding" evidence="3">
    <location>
        <begin position="33"/>
        <end position="105"/>
    </location>
</feature>
<dbReference type="STRING" id="144197.ENSSPAP00000003836"/>
<evidence type="ECO:0000256" key="1">
    <source>
        <dbReference type="ARBA" id="ARBA00006889"/>
    </source>
</evidence>
<dbReference type="GO" id="GO:0036094">
    <property type="term" value="F:small molecule binding"/>
    <property type="evidence" value="ECO:0007669"/>
    <property type="project" value="InterPro"/>
</dbReference>
<name>A0A3B4Z8X5_9TELE</name>
<organism evidence="4">
    <name type="scientific">Stegastes partitus</name>
    <name type="common">bicolor damselfish</name>
    <dbReference type="NCBI Taxonomy" id="144197"/>
    <lineage>
        <taxon>Eukaryota</taxon>
        <taxon>Metazoa</taxon>
        <taxon>Chordata</taxon>
        <taxon>Craniata</taxon>
        <taxon>Vertebrata</taxon>
        <taxon>Euteleostomi</taxon>
        <taxon>Actinopterygii</taxon>
        <taxon>Neopterygii</taxon>
        <taxon>Teleostei</taxon>
        <taxon>Neoteleostei</taxon>
        <taxon>Acanthomorphata</taxon>
        <taxon>Ovalentaria</taxon>
        <taxon>Pomacentridae</taxon>
        <taxon>Stegastes</taxon>
    </lineage>
</organism>
<dbReference type="GeneTree" id="ENSGT01010000223723"/>
<reference evidence="4" key="1">
    <citation type="submission" date="2023-09" db="UniProtKB">
        <authorList>
            <consortium name="Ensembl"/>
        </authorList>
    </citation>
    <scope>IDENTIFICATION</scope>
</reference>
<dbReference type="AlphaFoldDB" id="A0A3B4Z8X5"/>
<dbReference type="InterPro" id="IPR000566">
    <property type="entry name" value="Lipocln_cytosolic_FA-bd_dom"/>
</dbReference>
<proteinExistence type="inferred from homology"/>
<feature type="signal peptide" evidence="2">
    <location>
        <begin position="1"/>
        <end position="19"/>
    </location>
</feature>
<dbReference type="Pfam" id="PF00061">
    <property type="entry name" value="Lipocalin"/>
    <property type="match status" value="1"/>
</dbReference>
<accession>A0A3B4Z8X5</accession>
<evidence type="ECO:0000256" key="2">
    <source>
        <dbReference type="SAM" id="SignalP"/>
    </source>
</evidence>
<dbReference type="SUPFAM" id="SSF50814">
    <property type="entry name" value="Lipocalins"/>
    <property type="match status" value="1"/>
</dbReference>
<dbReference type="InterPro" id="IPR012674">
    <property type="entry name" value="Calycin"/>
</dbReference>
<evidence type="ECO:0000259" key="3">
    <source>
        <dbReference type="Pfam" id="PF00061"/>
    </source>
</evidence>
<protein>
    <submittedName>
        <fullName evidence="4">Lipocalin-like</fullName>
    </submittedName>
</protein>
<sequence>MTSLLTLLGAVLCSLAVSSEVIPPADFNLQAMAGKWYLIGFATNAQWFVTRKGSMKMGMAILTPTADGDMEISYSSLNSDGSCWRMNNLATKTKVPGKFTYTSQRKRTTYKPNAQFNPYFCFQFIRSALVPLSGWGNKNDMRVVDVKYDEYALTQTIKTKGDDATVVNKLYGTVTSSHNARLHPIDCSIVTQTVAD</sequence>
<feature type="chain" id="PRO_5017341101" evidence="2">
    <location>
        <begin position="20"/>
        <end position="196"/>
    </location>
</feature>
<comment type="similarity">
    <text evidence="1">Belongs to the calycin superfamily. Lipocalin family.</text>
</comment>
<dbReference type="Gene3D" id="2.40.128.20">
    <property type="match status" value="1"/>
</dbReference>
<evidence type="ECO:0000313" key="4">
    <source>
        <dbReference type="Ensembl" id="ENSSPAP00000003836.1"/>
    </source>
</evidence>
<keyword evidence="2" id="KW-0732">Signal</keyword>
<dbReference type="InterPro" id="IPR002345">
    <property type="entry name" value="Lipocalin"/>
</dbReference>
<dbReference type="Ensembl" id="ENSSPAT00000003917.1">
    <property type="protein sequence ID" value="ENSSPAP00000003836.1"/>
    <property type="gene ID" value="ENSSPAG00000002967.1"/>
</dbReference>
<dbReference type="PANTHER" id="PTHR11430">
    <property type="entry name" value="LIPOCALIN"/>
    <property type="match status" value="1"/>
</dbReference>
<dbReference type="PANTHER" id="PTHR11430:SF133">
    <property type="entry name" value="LIPOCALIN"/>
    <property type="match status" value="1"/>
</dbReference>